<accession>A0A2N1KUC5</accession>
<dbReference type="EMBL" id="LLXL01010396">
    <property type="protein sequence ID" value="PKK40728.1"/>
    <property type="molecule type" value="Genomic_DNA"/>
</dbReference>
<evidence type="ECO:0000313" key="3">
    <source>
        <dbReference type="Proteomes" id="UP000233469"/>
    </source>
</evidence>
<reference evidence="2 3" key="1">
    <citation type="submission" date="2016-04" db="EMBL/GenBank/DDBJ databases">
        <title>Genome analyses suggest a sexual origin of heterokaryosis in a supposedly ancient asexual fungus.</title>
        <authorList>
            <person name="Ropars J."/>
            <person name="Sedzielewska K."/>
            <person name="Noel J."/>
            <person name="Charron P."/>
            <person name="Farinelli L."/>
            <person name="Marton T."/>
            <person name="Kruger M."/>
            <person name="Pelin A."/>
            <person name="Brachmann A."/>
            <person name="Corradi N."/>
        </authorList>
    </citation>
    <scope>NUCLEOTIDE SEQUENCE [LARGE SCALE GENOMIC DNA]</scope>
    <source>
        <strain evidence="2 3">C2</strain>
    </source>
</reference>
<name>A0A2N1KUC5_9GLOM</name>
<organism evidence="2 3">
    <name type="scientific">Rhizophagus irregularis</name>
    <dbReference type="NCBI Taxonomy" id="588596"/>
    <lineage>
        <taxon>Eukaryota</taxon>
        <taxon>Fungi</taxon>
        <taxon>Fungi incertae sedis</taxon>
        <taxon>Mucoromycota</taxon>
        <taxon>Glomeromycotina</taxon>
        <taxon>Glomeromycetes</taxon>
        <taxon>Glomerales</taxon>
        <taxon>Glomeraceae</taxon>
        <taxon>Rhizophagus</taxon>
    </lineage>
</organism>
<comment type="caution">
    <text evidence="2">The sequence shown here is derived from an EMBL/GenBank/DDBJ whole genome shotgun (WGS) entry which is preliminary data.</text>
</comment>
<gene>
    <name evidence="2" type="ORF">RhiirC2_805398</name>
</gene>
<dbReference type="Proteomes" id="UP000233469">
    <property type="component" value="Unassembled WGS sequence"/>
</dbReference>
<proteinExistence type="predicted"/>
<evidence type="ECO:0000256" key="1">
    <source>
        <dbReference type="SAM" id="MobiDB-lite"/>
    </source>
</evidence>
<evidence type="ECO:0000313" key="2">
    <source>
        <dbReference type="EMBL" id="PKK40728.1"/>
    </source>
</evidence>
<feature type="compositionally biased region" description="Polar residues" evidence="1">
    <location>
        <begin position="1"/>
        <end position="19"/>
    </location>
</feature>
<protein>
    <submittedName>
        <fullName evidence="2">Uncharacterized protein</fullName>
    </submittedName>
</protein>
<reference evidence="2 3" key="2">
    <citation type="submission" date="2017-10" db="EMBL/GenBank/DDBJ databases">
        <title>Extensive intraspecific genome diversity in a model arbuscular mycorrhizal fungus.</title>
        <authorList>
            <person name="Chen E.C.H."/>
            <person name="Morin E."/>
            <person name="Baudet D."/>
            <person name="Noel J."/>
            <person name="Ndikumana S."/>
            <person name="Charron P."/>
            <person name="St-Onge C."/>
            <person name="Giorgi J."/>
            <person name="Grigoriev I.V."/>
            <person name="Roux C."/>
            <person name="Martin F.M."/>
            <person name="Corradi N."/>
        </authorList>
    </citation>
    <scope>NUCLEOTIDE SEQUENCE [LARGE SCALE GENOMIC DNA]</scope>
    <source>
        <strain evidence="2 3">C2</strain>
    </source>
</reference>
<feature type="region of interest" description="Disordered" evidence="1">
    <location>
        <begin position="1"/>
        <end position="96"/>
    </location>
</feature>
<sequence length="96" mass="9840">MNVDITSPSAPAPNLTPTVPSGLPVNRVPVITQPPPTNMSLKSSIHAHPLPVSTNPSPNDKGKTVAFDVPERRPSPDGNAAAIKSAPSLPAHAAID</sequence>
<dbReference type="AlphaFoldDB" id="A0A2N1KUC5"/>